<keyword evidence="6" id="KW-0560">Oxidoreductase</keyword>
<dbReference type="Gene3D" id="2.30.110.10">
    <property type="entry name" value="Electron Transport, Fmn-binding Protein, Chain A"/>
    <property type="match status" value="1"/>
</dbReference>
<dbReference type="EMBL" id="JASJOS010000003">
    <property type="protein sequence ID" value="MDJ1480237.1"/>
    <property type="molecule type" value="Genomic_DNA"/>
</dbReference>
<dbReference type="InterPro" id="IPR002563">
    <property type="entry name" value="Flavin_Rdtase-like_dom"/>
</dbReference>
<evidence type="ECO:0000313" key="7">
    <source>
        <dbReference type="Proteomes" id="UP001241110"/>
    </source>
</evidence>
<dbReference type="Pfam" id="PF01613">
    <property type="entry name" value="Flavin_Reduct"/>
    <property type="match status" value="1"/>
</dbReference>
<dbReference type="PANTHER" id="PTHR33798">
    <property type="entry name" value="FLAVOPROTEIN OXYGENASE"/>
    <property type="match status" value="1"/>
</dbReference>
<evidence type="ECO:0000256" key="2">
    <source>
        <dbReference type="ARBA" id="ARBA00022630"/>
    </source>
</evidence>
<evidence type="ECO:0000256" key="3">
    <source>
        <dbReference type="ARBA" id="ARBA00022643"/>
    </source>
</evidence>
<dbReference type="PANTHER" id="PTHR33798:SF5">
    <property type="entry name" value="FLAVIN REDUCTASE LIKE DOMAIN-CONTAINING PROTEIN"/>
    <property type="match status" value="1"/>
</dbReference>
<dbReference type="GO" id="GO:0016646">
    <property type="term" value="F:oxidoreductase activity, acting on the CH-NH group of donors, NAD or NADP as acceptor"/>
    <property type="evidence" value="ECO:0007669"/>
    <property type="project" value="UniProtKB-ARBA"/>
</dbReference>
<sequence>MIHTFDFTKLSVMESQGLLQSLVCPRPIAFASTVDALGNVNLSPFSFFNMFSTNPPIVVFSPSRRGRDATTKHTYENVLEVPEVVINIVNYAIVEQTSLASVEYEKGVNEFIKAGLTPVPSERVKPPRVAESPASLECRVNEIIPLGTGGGAGTLVVCEVLLVHVKEEVLDASGKRADPRALDLVARMGGDYYAHIANESLFIVPKPNQKKGIGVDQIPFRIRNSRILSGNNLGRLGNTEVMPDKDAVSAFATNPRIAEIFERFSHHTESLEDHLHQLAKELLEAGQVDDAWKTLLQLP</sequence>
<evidence type="ECO:0000313" key="6">
    <source>
        <dbReference type="EMBL" id="MDJ1480237.1"/>
    </source>
</evidence>
<comment type="cofactor">
    <cofactor evidence="1">
        <name>FMN</name>
        <dbReference type="ChEBI" id="CHEBI:58210"/>
    </cofactor>
</comment>
<keyword evidence="2" id="KW-0285">Flavoprotein</keyword>
<dbReference type="RefSeq" id="WP_313976809.1">
    <property type="nucleotide sequence ID" value="NZ_JASJOS010000003.1"/>
</dbReference>
<gene>
    <name evidence="6" type="ORF">QNI16_07055</name>
</gene>
<evidence type="ECO:0000256" key="1">
    <source>
        <dbReference type="ARBA" id="ARBA00001917"/>
    </source>
</evidence>
<dbReference type="EC" id="1.5.1.-" evidence="6"/>
<keyword evidence="3" id="KW-0288">FMN</keyword>
<reference evidence="6" key="1">
    <citation type="submission" date="2023-05" db="EMBL/GenBank/DDBJ databases">
        <authorList>
            <person name="Zhang X."/>
        </authorList>
    </citation>
    <scope>NUCLEOTIDE SEQUENCE</scope>
    <source>
        <strain evidence="6">YF14B1</strain>
    </source>
</reference>
<dbReference type="InterPro" id="IPR012349">
    <property type="entry name" value="Split_barrel_FMN-bd"/>
</dbReference>
<comment type="similarity">
    <text evidence="4">Belongs to the flavoredoxin family.</text>
</comment>
<comment type="caution">
    <text evidence="6">The sequence shown here is derived from an EMBL/GenBank/DDBJ whole genome shotgun (WGS) entry which is preliminary data.</text>
</comment>
<feature type="domain" description="Flavin reductase like" evidence="5">
    <location>
        <begin position="22"/>
        <end position="177"/>
    </location>
</feature>
<proteinExistence type="inferred from homology"/>
<accession>A0AAE3QJ16</accession>
<dbReference type="Proteomes" id="UP001241110">
    <property type="component" value="Unassembled WGS sequence"/>
</dbReference>
<dbReference type="SUPFAM" id="SSF50475">
    <property type="entry name" value="FMN-binding split barrel"/>
    <property type="match status" value="1"/>
</dbReference>
<dbReference type="SMART" id="SM00903">
    <property type="entry name" value="Flavin_Reduct"/>
    <property type="match status" value="1"/>
</dbReference>
<evidence type="ECO:0000256" key="4">
    <source>
        <dbReference type="ARBA" id="ARBA00038054"/>
    </source>
</evidence>
<protein>
    <submittedName>
        <fullName evidence="6">Flavin reductase family protein</fullName>
        <ecNumber evidence="6">1.5.1.-</ecNumber>
    </submittedName>
</protein>
<organism evidence="6 7">
    <name type="scientific">Xanthocytophaga flava</name>
    <dbReference type="NCBI Taxonomy" id="3048013"/>
    <lineage>
        <taxon>Bacteria</taxon>
        <taxon>Pseudomonadati</taxon>
        <taxon>Bacteroidota</taxon>
        <taxon>Cytophagia</taxon>
        <taxon>Cytophagales</taxon>
        <taxon>Rhodocytophagaceae</taxon>
        <taxon>Xanthocytophaga</taxon>
    </lineage>
</organism>
<name>A0AAE3QJ16_9BACT</name>
<dbReference type="GO" id="GO:0010181">
    <property type="term" value="F:FMN binding"/>
    <property type="evidence" value="ECO:0007669"/>
    <property type="project" value="InterPro"/>
</dbReference>
<evidence type="ECO:0000259" key="5">
    <source>
        <dbReference type="SMART" id="SM00903"/>
    </source>
</evidence>
<dbReference type="AlphaFoldDB" id="A0AAE3QJ16"/>